<gene>
    <name evidence="1" type="ORF">HDG41_003029</name>
</gene>
<organism evidence="1 2">
    <name type="scientific">Paraburkholderia youngii</name>
    <dbReference type="NCBI Taxonomy" id="2782701"/>
    <lineage>
        <taxon>Bacteria</taxon>
        <taxon>Pseudomonadati</taxon>
        <taxon>Pseudomonadota</taxon>
        <taxon>Betaproteobacteria</taxon>
        <taxon>Burkholderiales</taxon>
        <taxon>Burkholderiaceae</taxon>
        <taxon>Paraburkholderia</taxon>
    </lineage>
</organism>
<proteinExistence type="predicted"/>
<name>A0A7W8L8I4_9BURK</name>
<comment type="caution">
    <text evidence="1">The sequence shown here is derived from an EMBL/GenBank/DDBJ whole genome shotgun (WGS) entry which is preliminary data.</text>
</comment>
<dbReference type="RefSeq" id="WP_184226420.1">
    <property type="nucleotide sequence ID" value="NZ_JACHDE010000004.1"/>
</dbReference>
<reference evidence="1 2" key="1">
    <citation type="submission" date="2020-08" db="EMBL/GenBank/DDBJ databases">
        <title>Genomic Encyclopedia of Type Strains, Phase IV (KMG-V): Genome sequencing to study the core and pangenomes of soil and plant-associated prokaryotes.</title>
        <authorList>
            <person name="Whitman W."/>
        </authorList>
    </citation>
    <scope>NUCLEOTIDE SEQUENCE [LARGE SCALE GENOMIC DNA]</scope>
    <source>
        <strain evidence="1 2">JPY162</strain>
    </source>
</reference>
<dbReference type="AlphaFoldDB" id="A0A7W8L8I4"/>
<evidence type="ECO:0000313" key="1">
    <source>
        <dbReference type="EMBL" id="MBB5400974.1"/>
    </source>
</evidence>
<accession>A0A7W8L8I4</accession>
<dbReference type="EMBL" id="JACHDE010000004">
    <property type="protein sequence ID" value="MBB5400974.1"/>
    <property type="molecule type" value="Genomic_DNA"/>
</dbReference>
<sequence length="136" mass="15300">MSLITDILAARGPTMVRISDVLDYSDDLSLVLSKFGLTPDEKMLMPQDRAGAIAILTNLLWKEQAYDCERMNRGKAEELAERIISENESKDSRYFSNKESPLSNSWNGLTDSTFDSGIIISGGDGQYFCIWFEDED</sequence>
<dbReference type="Proteomes" id="UP000592820">
    <property type="component" value="Unassembled WGS sequence"/>
</dbReference>
<evidence type="ECO:0000313" key="2">
    <source>
        <dbReference type="Proteomes" id="UP000592820"/>
    </source>
</evidence>
<protein>
    <submittedName>
        <fullName evidence="1">Uncharacterized protein</fullName>
    </submittedName>
</protein>